<dbReference type="STRING" id="76021.BS329_33470"/>
<gene>
    <name evidence="2" type="ORF">BS329_33470</name>
</gene>
<proteinExistence type="predicted"/>
<comment type="caution">
    <text evidence="2">The sequence shown here is derived from an EMBL/GenBank/DDBJ whole genome shotgun (WGS) entry which is preliminary data.</text>
</comment>
<feature type="region of interest" description="Disordered" evidence="1">
    <location>
        <begin position="69"/>
        <end position="108"/>
    </location>
</feature>
<accession>A0A1R0KHX3</accession>
<protein>
    <submittedName>
        <fullName evidence="2">Uncharacterized protein</fullName>
    </submittedName>
</protein>
<dbReference type="AlphaFoldDB" id="A0A1R0KHX3"/>
<sequence>MFVRLLLDRGVGAAGVAIDSGPVKGVLRLPLSSLRTARPVLGNPFNLRKARAAHAEAVPLRLHQQPDGRRVAEGLRPVSHPGRRTRAVPRRLRQLQPQSGDEGRPCEA</sequence>
<evidence type="ECO:0000313" key="2">
    <source>
        <dbReference type="EMBL" id="OLZ45347.1"/>
    </source>
</evidence>
<dbReference type="EMBL" id="MQUQ01000020">
    <property type="protein sequence ID" value="OLZ45347.1"/>
    <property type="molecule type" value="Genomic_DNA"/>
</dbReference>
<keyword evidence="3" id="KW-1185">Reference proteome</keyword>
<dbReference type="Proteomes" id="UP000187486">
    <property type="component" value="Unassembled WGS sequence"/>
</dbReference>
<evidence type="ECO:0000313" key="3">
    <source>
        <dbReference type="Proteomes" id="UP000187486"/>
    </source>
</evidence>
<feature type="compositionally biased region" description="Basic residues" evidence="1">
    <location>
        <begin position="81"/>
        <end position="93"/>
    </location>
</feature>
<evidence type="ECO:0000256" key="1">
    <source>
        <dbReference type="SAM" id="MobiDB-lite"/>
    </source>
</evidence>
<name>A0A1R0KHX3_9PSEU</name>
<reference evidence="2 3" key="1">
    <citation type="submission" date="2016-01" db="EMBL/GenBank/DDBJ databases">
        <title>Amycolatopsis coloradensis genome sequencing and assembly.</title>
        <authorList>
            <person name="Mayilraj S."/>
        </authorList>
    </citation>
    <scope>NUCLEOTIDE SEQUENCE [LARGE SCALE GENOMIC DNA]</scope>
    <source>
        <strain evidence="2 3">DSM 44225</strain>
    </source>
</reference>
<organism evidence="2 3">
    <name type="scientific">Amycolatopsis coloradensis</name>
    <dbReference type="NCBI Taxonomy" id="76021"/>
    <lineage>
        <taxon>Bacteria</taxon>
        <taxon>Bacillati</taxon>
        <taxon>Actinomycetota</taxon>
        <taxon>Actinomycetes</taxon>
        <taxon>Pseudonocardiales</taxon>
        <taxon>Pseudonocardiaceae</taxon>
        <taxon>Amycolatopsis</taxon>
    </lineage>
</organism>